<dbReference type="EnsemblMetazoa" id="XM_024224609.1">
    <property type="protein sequence ID" value="XP_024080377.1"/>
    <property type="gene ID" value="LOC106668251"/>
</dbReference>
<evidence type="ECO:0000313" key="12">
    <source>
        <dbReference type="Proteomes" id="UP000494040"/>
    </source>
</evidence>
<feature type="transmembrane region" description="Helical" evidence="10">
    <location>
        <begin position="153"/>
        <end position="173"/>
    </location>
</feature>
<keyword evidence="7 10" id="KW-1133">Transmembrane helix</keyword>
<evidence type="ECO:0000256" key="1">
    <source>
        <dbReference type="ARBA" id="ARBA00004141"/>
    </source>
</evidence>
<dbReference type="GO" id="GO:0016020">
    <property type="term" value="C:membrane"/>
    <property type="evidence" value="ECO:0007669"/>
    <property type="project" value="UniProtKB-SubCell"/>
</dbReference>
<accession>A0A8I6SBN0</accession>
<dbReference type="EnsemblMetazoa" id="XM_014396815.2">
    <property type="protein sequence ID" value="XP_014252301.1"/>
    <property type="gene ID" value="LOC106668251"/>
</dbReference>
<dbReference type="KEGG" id="clec:106668251"/>
<keyword evidence="3" id="KW-0813">Transport</keyword>
<evidence type="ECO:0000256" key="8">
    <source>
        <dbReference type="ARBA" id="ARBA00023136"/>
    </source>
</evidence>
<dbReference type="Proteomes" id="UP000494040">
    <property type="component" value="Unassembled WGS sequence"/>
</dbReference>
<dbReference type="CDD" id="cd17347">
    <property type="entry name" value="MFS_SLC15A1_2_like"/>
    <property type="match status" value="1"/>
</dbReference>
<feature type="transmembrane region" description="Helical" evidence="10">
    <location>
        <begin position="99"/>
        <end position="122"/>
    </location>
</feature>
<feature type="transmembrane region" description="Helical" evidence="10">
    <location>
        <begin position="688"/>
        <end position="706"/>
    </location>
</feature>
<dbReference type="OMA" id="PPAVFFM"/>
<proteinExistence type="inferred from homology"/>
<feature type="transmembrane region" description="Helical" evidence="10">
    <location>
        <begin position="627"/>
        <end position="646"/>
    </location>
</feature>
<dbReference type="SUPFAM" id="SSF103473">
    <property type="entry name" value="MFS general substrate transporter"/>
    <property type="match status" value="2"/>
</dbReference>
<dbReference type="RefSeq" id="XP_014252301.1">
    <property type="nucleotide sequence ID" value="XM_014396815.2"/>
</dbReference>
<evidence type="ECO:0000256" key="5">
    <source>
        <dbReference type="ARBA" id="ARBA00022856"/>
    </source>
</evidence>
<dbReference type="RefSeq" id="XP_024080377.1">
    <property type="nucleotide sequence ID" value="XM_024224609.1"/>
</dbReference>
<evidence type="ECO:0000313" key="11">
    <source>
        <dbReference type="EnsemblMetazoa" id="XP_024080377.1"/>
    </source>
</evidence>
<dbReference type="GO" id="GO:0022857">
    <property type="term" value="F:transmembrane transporter activity"/>
    <property type="evidence" value="ECO:0007669"/>
    <property type="project" value="InterPro"/>
</dbReference>
<dbReference type="PANTHER" id="PTHR11654">
    <property type="entry name" value="OLIGOPEPTIDE TRANSPORTER-RELATED"/>
    <property type="match status" value="1"/>
</dbReference>
<keyword evidence="5" id="KW-0571">Peptide transport</keyword>
<evidence type="ECO:0000256" key="10">
    <source>
        <dbReference type="SAM" id="Phobius"/>
    </source>
</evidence>
<keyword evidence="12" id="KW-1185">Reference proteome</keyword>
<feature type="transmembrane region" description="Helical" evidence="10">
    <location>
        <begin position="361"/>
        <end position="381"/>
    </location>
</feature>
<sequence length="733" mass="81395">MDFHGERSGAIHSVSLLVMDRGSDKIQGVNNTSFTSMETAKNDHELSPEKKPSKNLKYPKAVFFIISNEFCERFSYYGMRAILALYLAYLGFTEDQSTMIYHTFVMLCYFAPLIGGVVADAYLGKYKTILYVSLYYAVGNIMLSAASVKSLDINHVVASLIGLFVIGTGTGGIKPCVSAFGGDQFVLPEQERQLEAFFSVFYFAINAGSVISSFLSPVLRENVACFGDDVCYPLAFGVPAFLMCLSVVIFVGGKSMYKINPPSDGNVALDVVKCCSYAVTRKVRTMKHVKKGHWLDYAEDKFSRILIEDTKIVLKMIALLGPTVVFWALFEQQGSRWTFQAKHMDGDIGFFVIQPDQMQTINPVLCLTFIPIFESLIYPLLSKLKIVRSPLQKMVYGGILAAVAFIISGLLELKIEESDPILPSEGIGHLRLYNSLNCPVSVRSDNLGINSNISSFGTISFPQIPITEFKNYTLEAKYGASCNEKDAVLNFALESKKVSTYMFTRNGGVHLMRLGVYGEEDVARSKDGSPKIRLVYGGGNEKVTVLLQNNLDTKNISISDHVSSQEKLKSSSDYSLIVNGKLSNSTIRLKSGGVYTLLLNDLKDINFSLFVVTEPYKMNMLWQLPQYIVITAAEIMFSITGLQFCFTQAPVSMKSVMSSLWLLTNSLGNIVILVIAGVKIFEKQSSEFFLFAGLMALVMLLFIFLAKNYKYVDFTTQENQSDQQNATTEVSKI</sequence>
<evidence type="ECO:0000256" key="7">
    <source>
        <dbReference type="ARBA" id="ARBA00022989"/>
    </source>
</evidence>
<comment type="subcellular location">
    <subcellularLocation>
        <location evidence="1">Membrane</location>
        <topology evidence="1">Multi-pass membrane protein</topology>
    </subcellularLocation>
</comment>
<dbReference type="GeneID" id="106668251"/>
<dbReference type="GO" id="GO:0015833">
    <property type="term" value="P:peptide transport"/>
    <property type="evidence" value="ECO:0007669"/>
    <property type="project" value="UniProtKB-KW"/>
</dbReference>
<organism evidence="11 12">
    <name type="scientific">Cimex lectularius</name>
    <name type="common">Bed bug</name>
    <name type="synonym">Acanthia lectularia</name>
    <dbReference type="NCBI Taxonomy" id="79782"/>
    <lineage>
        <taxon>Eukaryota</taxon>
        <taxon>Metazoa</taxon>
        <taxon>Ecdysozoa</taxon>
        <taxon>Arthropoda</taxon>
        <taxon>Hexapoda</taxon>
        <taxon>Insecta</taxon>
        <taxon>Pterygota</taxon>
        <taxon>Neoptera</taxon>
        <taxon>Paraneoptera</taxon>
        <taxon>Hemiptera</taxon>
        <taxon>Heteroptera</taxon>
        <taxon>Panheteroptera</taxon>
        <taxon>Cimicomorpha</taxon>
        <taxon>Cimicidae</taxon>
        <taxon>Cimex</taxon>
    </lineage>
</organism>
<dbReference type="FunFam" id="1.20.1250.20:FF:000049">
    <property type="entry name" value="Solute carrier family 15 member 2"/>
    <property type="match status" value="1"/>
</dbReference>
<feature type="transmembrane region" description="Helical" evidence="10">
    <location>
        <begin position="234"/>
        <end position="253"/>
    </location>
</feature>
<keyword evidence="8 10" id="KW-0472">Membrane</keyword>
<evidence type="ECO:0000256" key="6">
    <source>
        <dbReference type="ARBA" id="ARBA00022927"/>
    </source>
</evidence>
<keyword evidence="4 10" id="KW-0812">Transmembrane</keyword>
<dbReference type="GO" id="GO:0015031">
    <property type="term" value="P:protein transport"/>
    <property type="evidence" value="ECO:0007669"/>
    <property type="project" value="UniProtKB-KW"/>
</dbReference>
<evidence type="ECO:0000256" key="9">
    <source>
        <dbReference type="ARBA" id="ARBA00078114"/>
    </source>
</evidence>
<evidence type="ECO:0000256" key="3">
    <source>
        <dbReference type="ARBA" id="ARBA00022448"/>
    </source>
</evidence>
<protein>
    <recommendedName>
        <fullName evidence="9">Oligopeptide transporter 1</fullName>
    </recommendedName>
</protein>
<dbReference type="RefSeq" id="XP_014252303.1">
    <property type="nucleotide sequence ID" value="XM_014396817.2"/>
</dbReference>
<feature type="transmembrane region" description="Helical" evidence="10">
    <location>
        <begin position="658"/>
        <end position="676"/>
    </location>
</feature>
<feature type="transmembrane region" description="Helical" evidence="10">
    <location>
        <begin position="74"/>
        <end position="93"/>
    </location>
</feature>
<dbReference type="InterPro" id="IPR036259">
    <property type="entry name" value="MFS_trans_sf"/>
</dbReference>
<comment type="similarity">
    <text evidence="2">Belongs to the major facilitator superfamily. Proton-dependent oligopeptide transporter (POT/PTR) (TC 2.A.17) family.</text>
</comment>
<feature type="transmembrane region" description="Helical" evidence="10">
    <location>
        <begin position="393"/>
        <end position="411"/>
    </location>
</feature>
<evidence type="ECO:0000256" key="2">
    <source>
        <dbReference type="ARBA" id="ARBA00005982"/>
    </source>
</evidence>
<feature type="transmembrane region" description="Helical" evidence="10">
    <location>
        <begin position="194"/>
        <end position="214"/>
    </location>
</feature>
<dbReference type="OrthoDB" id="8904098at2759"/>
<dbReference type="EnsemblMetazoa" id="XM_014396817.2">
    <property type="protein sequence ID" value="XP_014252303.1"/>
    <property type="gene ID" value="LOC106668251"/>
</dbReference>
<dbReference type="AlphaFoldDB" id="A0A8I6SBN0"/>
<dbReference type="Pfam" id="PF00854">
    <property type="entry name" value="PTR2"/>
    <property type="match status" value="2"/>
</dbReference>
<name>A0A8I6SBN0_CIMLE</name>
<evidence type="ECO:0000256" key="4">
    <source>
        <dbReference type="ARBA" id="ARBA00022692"/>
    </source>
</evidence>
<keyword evidence="6" id="KW-0653">Protein transport</keyword>
<feature type="transmembrane region" description="Helical" evidence="10">
    <location>
        <begin position="129"/>
        <end position="147"/>
    </location>
</feature>
<dbReference type="Gene3D" id="1.20.1250.20">
    <property type="entry name" value="MFS general substrate transporter like domains"/>
    <property type="match status" value="2"/>
</dbReference>
<reference evidence="11" key="1">
    <citation type="submission" date="2022-01" db="UniProtKB">
        <authorList>
            <consortium name="EnsemblMetazoa"/>
        </authorList>
    </citation>
    <scope>IDENTIFICATION</scope>
</reference>
<dbReference type="InterPro" id="IPR000109">
    <property type="entry name" value="POT_fam"/>
</dbReference>